<dbReference type="SUPFAM" id="SSF51306">
    <property type="entry name" value="LexA/Signal peptidase"/>
    <property type="match status" value="1"/>
</dbReference>
<dbReference type="InterPro" id="IPR036286">
    <property type="entry name" value="LexA/Signal_pep-like_sf"/>
</dbReference>
<dbReference type="RefSeq" id="WP_340336286.1">
    <property type="nucleotide sequence ID" value="NZ_JBBKZS010000006.1"/>
</dbReference>
<dbReference type="Pfam" id="PF09848">
    <property type="entry name" value="SLFN-g3_helicase"/>
    <property type="match status" value="1"/>
</dbReference>
<name>A0ABU8X8R2_9BURK</name>
<organism evidence="2 3">
    <name type="scientific">Variovorax robiniae</name>
    <dbReference type="NCBI Taxonomy" id="1836199"/>
    <lineage>
        <taxon>Bacteria</taxon>
        <taxon>Pseudomonadati</taxon>
        <taxon>Pseudomonadota</taxon>
        <taxon>Betaproteobacteria</taxon>
        <taxon>Burkholderiales</taxon>
        <taxon>Comamonadaceae</taxon>
        <taxon>Variovorax</taxon>
    </lineage>
</organism>
<protein>
    <submittedName>
        <fullName evidence="2">DNA/RNA helicase domain-containing protein</fullName>
    </submittedName>
</protein>
<accession>A0ABU8X8R2</accession>
<gene>
    <name evidence="2" type="ORF">WKW79_16680</name>
</gene>
<dbReference type="Gene3D" id="2.10.109.10">
    <property type="entry name" value="Umud Fragment, subunit A"/>
    <property type="match status" value="1"/>
</dbReference>
<feature type="domain" description="Schlafen group 3-like DNA/RNA helicase" evidence="1">
    <location>
        <begin position="264"/>
        <end position="608"/>
    </location>
</feature>
<keyword evidence="2" id="KW-0547">Nucleotide-binding</keyword>
<keyword evidence="2" id="KW-0067">ATP-binding</keyword>
<dbReference type="Proteomes" id="UP001367030">
    <property type="component" value="Unassembled WGS sequence"/>
</dbReference>
<dbReference type="SUPFAM" id="SSF52540">
    <property type="entry name" value="P-loop containing nucleoside triphosphate hydrolases"/>
    <property type="match status" value="2"/>
</dbReference>
<dbReference type="Gene3D" id="3.40.50.300">
    <property type="entry name" value="P-loop containing nucleotide triphosphate hydrolases"/>
    <property type="match status" value="1"/>
</dbReference>
<dbReference type="InterPro" id="IPR027417">
    <property type="entry name" value="P-loop_NTPase"/>
</dbReference>
<keyword evidence="2" id="KW-0378">Hydrolase</keyword>
<sequence>MIVYQSSKSEFLEHIEHCDIEDVILSAYTQRTGHGVGLAEIESWQHSLRYMAEVLDDEQIPADAGVAIEYHLPQMAKRVDFIVTGRGEDSSSNVIIVELKQWTKAKLTNKDGVVETRFAAGAQEVSHPSYQAWSYAALLQGFNEAVYAGDMQLKPCAYLHNYKDDGVISHAFYAPHIERAPLFLQGVAEKKKLRDFIKKFVKFGDDCNLLYRIDNGAIRPSKMLADSLVGLMQGKQEFVLIDDQKVVYETALAVARGAGTLANKEAVIVKGGPGTGKTVVAINLLVGLTKLGLNCRYVSKNAAPRAVYESKLTGHLRKSEISNLFSGSGAFTQANDAFDVLVVDEAHRLNEKSGLYGNLGVNQIKELMSAARCTIFFVDDDQLVTLKDIGSISAIERWAAVMGARVTHQELASQFRCNGSDGYLAWLDNTLAVRPTANVMLDVAEFDFRVLESPVALDALIREKNGAHNKARLVAGYCWDWISKRNPDAYDIVLPGFDFKKRWNLSKDGSLWIVAPDSVEEIGCIHTSQGLELDYVGVIIGPDFVVRDGVVATRPDNRAKSDQSLRGYKRLEKSSSDITTQRVERIIKNTYRTLLTRGMKGCYVYCVDPETAAYFRSRLIAKTPVAVRSQAKAEPSVANNDARFDNVLPFRRLSSAEAKPFVNSVPLIDLKFAAGAFGDFQSFDPAAAEWVELPDLFRPRVGLFVAQVIGESMNRRIPNGAWCLFRLDPPGTRAGKVVVAEHRSIQDPDLGGSYTVKVYFSEKAEGADGSWQHVRIHLRPDSDDAQFAALVFEPENAEGVRIVAELIAVL</sequence>
<keyword evidence="3" id="KW-1185">Reference proteome</keyword>
<comment type="caution">
    <text evidence="2">The sequence shown here is derived from an EMBL/GenBank/DDBJ whole genome shotgun (WGS) entry which is preliminary data.</text>
</comment>
<proteinExistence type="predicted"/>
<reference evidence="2 3" key="1">
    <citation type="submission" date="2024-03" db="EMBL/GenBank/DDBJ databases">
        <title>Novel species of the genus Variovorax.</title>
        <authorList>
            <person name="Liu Q."/>
            <person name="Xin Y.-H."/>
        </authorList>
    </citation>
    <scope>NUCLEOTIDE SEQUENCE [LARGE SCALE GENOMIC DNA]</scope>
    <source>
        <strain evidence="2 3">KACC 18901</strain>
    </source>
</reference>
<evidence type="ECO:0000313" key="3">
    <source>
        <dbReference type="Proteomes" id="UP001367030"/>
    </source>
</evidence>
<evidence type="ECO:0000259" key="1">
    <source>
        <dbReference type="Pfam" id="PF09848"/>
    </source>
</evidence>
<dbReference type="InterPro" id="IPR018647">
    <property type="entry name" value="SLFN_3-like_DNA/RNA_helicase"/>
</dbReference>
<dbReference type="GO" id="GO:0004386">
    <property type="term" value="F:helicase activity"/>
    <property type="evidence" value="ECO:0007669"/>
    <property type="project" value="UniProtKB-KW"/>
</dbReference>
<keyword evidence="2" id="KW-0347">Helicase</keyword>
<dbReference type="EMBL" id="JBBKZS010000006">
    <property type="protein sequence ID" value="MEJ8856217.1"/>
    <property type="molecule type" value="Genomic_DNA"/>
</dbReference>
<evidence type="ECO:0000313" key="2">
    <source>
        <dbReference type="EMBL" id="MEJ8856217.1"/>
    </source>
</evidence>